<reference evidence="3 4" key="1">
    <citation type="submission" date="2019-06" db="EMBL/GenBank/DDBJ databases">
        <title>Genomic Encyclopedia of Archaeal and Bacterial Type Strains, Phase II (KMG-II): from individual species to whole genera.</title>
        <authorList>
            <person name="Goeker M."/>
        </authorList>
    </citation>
    <scope>NUCLEOTIDE SEQUENCE [LARGE SCALE GENOMIC DNA]</scope>
    <source>
        <strain evidence="3 4">DSM 24789</strain>
    </source>
</reference>
<feature type="region of interest" description="Disordered" evidence="1">
    <location>
        <begin position="73"/>
        <end position="102"/>
    </location>
</feature>
<protein>
    <submittedName>
        <fullName evidence="3">Putative alpha/beta hydrolase family protein DUF2235</fullName>
    </submittedName>
</protein>
<organism evidence="3 4">
    <name type="scientific">Flavobacterium branchiophilum</name>
    <dbReference type="NCBI Taxonomy" id="55197"/>
    <lineage>
        <taxon>Bacteria</taxon>
        <taxon>Pseudomonadati</taxon>
        <taxon>Bacteroidota</taxon>
        <taxon>Flavobacteriia</taxon>
        <taxon>Flavobacteriales</taxon>
        <taxon>Flavobacteriaceae</taxon>
        <taxon>Flavobacterium</taxon>
    </lineage>
</organism>
<gene>
    <name evidence="3" type="ORF">BC670_1095</name>
</gene>
<dbReference type="Pfam" id="PF09994">
    <property type="entry name" value="T6SS_Tle1-like_cat"/>
    <property type="match status" value="1"/>
</dbReference>
<evidence type="ECO:0000313" key="4">
    <source>
        <dbReference type="Proteomes" id="UP000320773"/>
    </source>
</evidence>
<dbReference type="RefSeq" id="WP_089081738.1">
    <property type="nucleotide sequence ID" value="NZ_VFPJ01000001.1"/>
</dbReference>
<dbReference type="PANTHER" id="PTHR33840:SF1">
    <property type="entry name" value="TLE1 PHOSPHOLIPASE DOMAIN-CONTAINING PROTEIN"/>
    <property type="match status" value="1"/>
</dbReference>
<feature type="domain" description="T6SS Phospholipase effector Tle1-like catalytic" evidence="2">
    <location>
        <begin position="65"/>
        <end position="358"/>
    </location>
</feature>
<evidence type="ECO:0000259" key="2">
    <source>
        <dbReference type="Pfam" id="PF09994"/>
    </source>
</evidence>
<sequence length="576" mass="65668">MGITRIVEGDLINTSTSMNLSANDGNYEFHAAGKNRWQGDENGIIEGNYEPPSKENSLSNSINVRLNLFFDGTTNNKTNTEARNESSKNHETYIKEGNKNDDSFENDYTNVARGFDAVDQSAENQIRVYIEGIGTEDLKSDSVANGVMRGEGDTGVKAKVTKGCLDAAVEMSKKGYNGKDIDILYVNVFGFSRGATAARHFIHVASKNVKYENKGEVKGGKRKYGIVPEYNFLYFSKNPYWFDLELIDSVFIDKYGYFGACLLSKGMKIKEIRFNFVGIYDTVASYGLDHRGGLLIDNDTKQLNLDAISKAKYIFHLASDDEYRDNFDLTNINSAGLNGLELTLPGVHSDIGGSYLNNVLETSVIDNHECGIDEEVKDYIKKRYEKDYDAFKKIVVEEGWYLEKQLTKEFFYEKDLDKFSSWYSNAYQHNYGLIGRRKLFNTYDKISLKLMLESSKAHGDVVYLNSSLNDNKIDDNFINTIYNQLLGYINACIDIRNLFVKEYNNNISQANFDALSKQYIQEIKKEHYSRYVELEDLKTLRNQYLHWSAKDNRIGLEPIKTGALPQNERKRNIQDG</sequence>
<evidence type="ECO:0000313" key="3">
    <source>
        <dbReference type="EMBL" id="TQM40220.1"/>
    </source>
</evidence>
<dbReference type="Proteomes" id="UP000320773">
    <property type="component" value="Unassembled WGS sequence"/>
</dbReference>
<name>A0A543G295_9FLAO</name>
<keyword evidence="3" id="KW-0378">Hydrolase</keyword>
<feature type="compositionally biased region" description="Basic and acidic residues" evidence="1">
    <location>
        <begin position="80"/>
        <end position="102"/>
    </location>
</feature>
<evidence type="ECO:0000256" key="1">
    <source>
        <dbReference type="SAM" id="MobiDB-lite"/>
    </source>
</evidence>
<accession>A0A543G295</accession>
<dbReference type="InterPro" id="IPR018712">
    <property type="entry name" value="Tle1-like_cat"/>
</dbReference>
<dbReference type="GO" id="GO:0016787">
    <property type="term" value="F:hydrolase activity"/>
    <property type="evidence" value="ECO:0007669"/>
    <property type="project" value="UniProtKB-KW"/>
</dbReference>
<dbReference type="PANTHER" id="PTHR33840">
    <property type="match status" value="1"/>
</dbReference>
<dbReference type="EMBL" id="VFPJ01000001">
    <property type="protein sequence ID" value="TQM40220.1"/>
    <property type="molecule type" value="Genomic_DNA"/>
</dbReference>
<dbReference type="AlphaFoldDB" id="A0A543G295"/>
<proteinExistence type="predicted"/>
<comment type="caution">
    <text evidence="3">The sequence shown here is derived from an EMBL/GenBank/DDBJ whole genome shotgun (WGS) entry which is preliminary data.</text>
</comment>